<dbReference type="Pfam" id="PF12852">
    <property type="entry name" value="Cupin_6"/>
    <property type="match status" value="1"/>
</dbReference>
<keyword evidence="1" id="KW-0805">Transcription regulation</keyword>
<dbReference type="Proteomes" id="UP000646579">
    <property type="component" value="Unassembled WGS sequence"/>
</dbReference>
<organism evidence="5 6">
    <name type="scientific">Devosia pacifica</name>
    <dbReference type="NCBI Taxonomy" id="1335967"/>
    <lineage>
        <taxon>Bacteria</taxon>
        <taxon>Pseudomonadati</taxon>
        <taxon>Pseudomonadota</taxon>
        <taxon>Alphaproteobacteria</taxon>
        <taxon>Hyphomicrobiales</taxon>
        <taxon>Devosiaceae</taxon>
        <taxon>Devosia</taxon>
    </lineage>
</organism>
<evidence type="ECO:0000259" key="4">
    <source>
        <dbReference type="PROSITE" id="PS01124"/>
    </source>
</evidence>
<evidence type="ECO:0000256" key="2">
    <source>
        <dbReference type="ARBA" id="ARBA00023125"/>
    </source>
</evidence>
<accession>A0A918VM98</accession>
<evidence type="ECO:0000313" key="6">
    <source>
        <dbReference type="Proteomes" id="UP000646579"/>
    </source>
</evidence>
<keyword evidence="6" id="KW-1185">Reference proteome</keyword>
<dbReference type="Gene3D" id="1.10.10.60">
    <property type="entry name" value="Homeodomain-like"/>
    <property type="match status" value="2"/>
</dbReference>
<keyword evidence="2" id="KW-0238">DNA-binding</keyword>
<dbReference type="InterPro" id="IPR032783">
    <property type="entry name" value="AraC_lig"/>
</dbReference>
<sequence>MIHLTDPLAEIVALLQPRLPFSKTASGSGSWHVDGKGDGSPFFAAILEGSAKLSIAGESEARLEENDFVLIPAAYQFTMASTEAPAVDAGDPLRVTKLAEETRHGDPTGDPNMRILIGRLAFGSPDSKLILALLPRLLLVRRQARLTTLVQMIRGEAQDVRPAKEFVLERLLQVLLIEALRSDTAALEAPGLLRGLADRNLSLALRALHEAPNQAWSVEDLAAKAMLSRSAFFEKFQKQTGMAPMEYLTSWRMALAKDMLRRRDGQMKEIAERVGYGSASAFSVAFSRFVGVPPSIYARPADADSSERWT</sequence>
<dbReference type="GO" id="GO:0003700">
    <property type="term" value="F:DNA-binding transcription factor activity"/>
    <property type="evidence" value="ECO:0007669"/>
    <property type="project" value="InterPro"/>
</dbReference>
<dbReference type="InterPro" id="IPR018062">
    <property type="entry name" value="HTH_AraC-typ_CS"/>
</dbReference>
<dbReference type="Pfam" id="PF12833">
    <property type="entry name" value="HTH_18"/>
    <property type="match status" value="1"/>
</dbReference>
<dbReference type="PANTHER" id="PTHR46796">
    <property type="entry name" value="HTH-TYPE TRANSCRIPTIONAL ACTIVATOR RHAS-RELATED"/>
    <property type="match status" value="1"/>
</dbReference>
<dbReference type="InterPro" id="IPR050204">
    <property type="entry name" value="AraC_XylS_family_regulators"/>
</dbReference>
<dbReference type="AlphaFoldDB" id="A0A918VM98"/>
<name>A0A918VM98_9HYPH</name>
<dbReference type="EMBL" id="BMZE01000001">
    <property type="protein sequence ID" value="GHA10029.1"/>
    <property type="molecule type" value="Genomic_DNA"/>
</dbReference>
<evidence type="ECO:0000256" key="1">
    <source>
        <dbReference type="ARBA" id="ARBA00023015"/>
    </source>
</evidence>
<evidence type="ECO:0000313" key="5">
    <source>
        <dbReference type="EMBL" id="GHA10029.1"/>
    </source>
</evidence>
<dbReference type="SUPFAM" id="SSF46689">
    <property type="entry name" value="Homeodomain-like"/>
    <property type="match status" value="2"/>
</dbReference>
<reference evidence="5" key="2">
    <citation type="submission" date="2020-09" db="EMBL/GenBank/DDBJ databases">
        <authorList>
            <person name="Sun Q."/>
            <person name="Kim S."/>
        </authorList>
    </citation>
    <scope>NUCLEOTIDE SEQUENCE</scope>
    <source>
        <strain evidence="5">KCTC 32437</strain>
    </source>
</reference>
<comment type="caution">
    <text evidence="5">The sequence shown here is derived from an EMBL/GenBank/DDBJ whole genome shotgun (WGS) entry which is preliminary data.</text>
</comment>
<dbReference type="PROSITE" id="PS01124">
    <property type="entry name" value="HTH_ARAC_FAMILY_2"/>
    <property type="match status" value="1"/>
</dbReference>
<evidence type="ECO:0000256" key="3">
    <source>
        <dbReference type="ARBA" id="ARBA00023163"/>
    </source>
</evidence>
<dbReference type="PROSITE" id="PS00041">
    <property type="entry name" value="HTH_ARAC_FAMILY_1"/>
    <property type="match status" value="1"/>
</dbReference>
<dbReference type="PANTHER" id="PTHR46796:SF7">
    <property type="entry name" value="ARAC FAMILY TRANSCRIPTIONAL REGULATOR"/>
    <property type="match status" value="1"/>
</dbReference>
<gene>
    <name evidence="5" type="ORF">GCM10007989_00170</name>
</gene>
<dbReference type="GO" id="GO:0043565">
    <property type="term" value="F:sequence-specific DNA binding"/>
    <property type="evidence" value="ECO:0007669"/>
    <property type="project" value="InterPro"/>
</dbReference>
<dbReference type="InterPro" id="IPR009057">
    <property type="entry name" value="Homeodomain-like_sf"/>
</dbReference>
<keyword evidence="3" id="KW-0804">Transcription</keyword>
<dbReference type="SMART" id="SM00342">
    <property type="entry name" value="HTH_ARAC"/>
    <property type="match status" value="1"/>
</dbReference>
<protein>
    <submittedName>
        <fullName evidence="5">AraC family transcriptional regulator</fullName>
    </submittedName>
</protein>
<reference evidence="5" key="1">
    <citation type="journal article" date="2014" name="Int. J. Syst. Evol. Microbiol.">
        <title>Complete genome sequence of Corynebacterium casei LMG S-19264T (=DSM 44701T), isolated from a smear-ripened cheese.</title>
        <authorList>
            <consortium name="US DOE Joint Genome Institute (JGI-PGF)"/>
            <person name="Walter F."/>
            <person name="Albersmeier A."/>
            <person name="Kalinowski J."/>
            <person name="Ruckert C."/>
        </authorList>
    </citation>
    <scope>NUCLEOTIDE SEQUENCE</scope>
    <source>
        <strain evidence="5">KCTC 32437</strain>
    </source>
</reference>
<proteinExistence type="predicted"/>
<feature type="domain" description="HTH araC/xylS-type" evidence="4">
    <location>
        <begin position="202"/>
        <end position="300"/>
    </location>
</feature>
<dbReference type="InterPro" id="IPR018060">
    <property type="entry name" value="HTH_AraC"/>
</dbReference>